<sequence length="129" mass="14792">MDNLFIAPTPTSPEVDFRFAEDVLWLKGESFPENAAAFYLPVIEQLRAYLDQRQEATLLVHVALAYFNSSSTKMLFTLFDALDQAAQAGNRVELHWYYDAEDETIQEFGEELRLDFQALAFVEHPELPA</sequence>
<protein>
    <submittedName>
        <fullName evidence="2">Fe-S oxidoreductase</fullName>
    </submittedName>
</protein>
<dbReference type="RefSeq" id="WP_059313949.1">
    <property type="nucleotide sequence ID" value="NZ_CP013987.1"/>
</dbReference>
<dbReference type="Pfam" id="PF09345">
    <property type="entry name" value="SiaC"/>
    <property type="match status" value="1"/>
</dbReference>
<reference evidence="2 3" key="1">
    <citation type="submission" date="2016-01" db="EMBL/GenBank/DDBJ databases">
        <title>Annotation of Pseudomonas oryzihabitans USDA-ARS-USMARC-56511.</title>
        <authorList>
            <person name="Harhay G.P."/>
            <person name="Harhay D.M."/>
            <person name="Smith T.P.L."/>
            <person name="Bono J.L."/>
            <person name="Heaton M.P."/>
            <person name="Clawson M.L."/>
            <person name="Chitko-Mckown C.G."/>
            <person name="Capik S.F."/>
            <person name="DeDonder K.D."/>
            <person name="Apley M.D."/>
            <person name="Lubbers B.V."/>
            <person name="White B.J."/>
            <person name="Larson R.L."/>
        </authorList>
    </citation>
    <scope>NUCLEOTIDE SEQUENCE [LARGE SCALE GENOMIC DNA]</scope>
    <source>
        <strain evidence="2 3">USDA-ARS-USMARC-56511</strain>
    </source>
</reference>
<evidence type="ECO:0000313" key="3">
    <source>
        <dbReference type="Proteomes" id="UP000064137"/>
    </source>
</evidence>
<feature type="domain" description="SiaC family regulatory phosphoprotein" evidence="1">
    <location>
        <begin position="6"/>
        <end position="122"/>
    </location>
</feature>
<organism evidence="2 3">
    <name type="scientific">Pseudomonas oryzihabitans</name>
    <dbReference type="NCBI Taxonomy" id="47885"/>
    <lineage>
        <taxon>Bacteria</taxon>
        <taxon>Pseudomonadati</taxon>
        <taxon>Pseudomonadota</taxon>
        <taxon>Gammaproteobacteria</taxon>
        <taxon>Pseudomonadales</taxon>
        <taxon>Pseudomonadaceae</taxon>
        <taxon>Pseudomonas</taxon>
    </lineage>
</organism>
<dbReference type="InterPro" id="IPR018530">
    <property type="entry name" value="SiaC"/>
</dbReference>
<proteinExistence type="predicted"/>
<dbReference type="KEGG" id="por:APT59_05565"/>
<evidence type="ECO:0000259" key="1">
    <source>
        <dbReference type="Pfam" id="PF09345"/>
    </source>
</evidence>
<dbReference type="EMBL" id="CP013987">
    <property type="protein sequence ID" value="ALZ83700.1"/>
    <property type="molecule type" value="Genomic_DNA"/>
</dbReference>
<accession>A0A0U4WX19</accession>
<evidence type="ECO:0000313" key="2">
    <source>
        <dbReference type="EMBL" id="ALZ83700.1"/>
    </source>
</evidence>
<dbReference type="Proteomes" id="UP000064137">
    <property type="component" value="Chromosome"/>
</dbReference>
<gene>
    <name evidence="2" type="ORF">APT59_05565</name>
</gene>
<dbReference type="AlphaFoldDB" id="A0A0U4WX19"/>
<name>A0A0U4WX19_9PSED</name>
<dbReference type="OrthoDB" id="5297629at2"/>